<dbReference type="AlphaFoldDB" id="A0A396JR52"/>
<evidence type="ECO:0000256" key="1">
    <source>
        <dbReference type="SAM" id="Phobius"/>
    </source>
</evidence>
<sequence length="46" mass="5167">MALEPTRLLPLTFGVLFSGSLIRIVWGFYVIIGLLMEPCVHFDDVS</sequence>
<keyword evidence="1" id="KW-0472">Membrane</keyword>
<keyword evidence="1" id="KW-1133">Transmembrane helix</keyword>
<evidence type="ECO:0008006" key="4">
    <source>
        <dbReference type="Google" id="ProtNLM"/>
    </source>
</evidence>
<reference evidence="3" key="1">
    <citation type="journal article" date="2018" name="Nat. Plants">
        <title>Whole-genome landscape of Medicago truncatula symbiotic genes.</title>
        <authorList>
            <person name="Pecrix Y."/>
            <person name="Staton S.E."/>
            <person name="Sallet E."/>
            <person name="Lelandais-Briere C."/>
            <person name="Moreau S."/>
            <person name="Carrere S."/>
            <person name="Blein T."/>
            <person name="Jardinaud M.F."/>
            <person name="Latrasse D."/>
            <person name="Zouine M."/>
            <person name="Zahm M."/>
            <person name="Kreplak J."/>
            <person name="Mayjonade B."/>
            <person name="Satge C."/>
            <person name="Perez M."/>
            <person name="Cauet S."/>
            <person name="Marande W."/>
            <person name="Chantry-Darmon C."/>
            <person name="Lopez-Roques C."/>
            <person name="Bouchez O."/>
            <person name="Berard A."/>
            <person name="Debelle F."/>
            <person name="Munos S."/>
            <person name="Bendahmane A."/>
            <person name="Berges H."/>
            <person name="Niebel A."/>
            <person name="Buitink J."/>
            <person name="Frugier F."/>
            <person name="Benhamed M."/>
            <person name="Crespi M."/>
            <person name="Gouzy J."/>
            <person name="Gamas P."/>
        </authorList>
    </citation>
    <scope>NUCLEOTIDE SEQUENCE [LARGE SCALE GENOMIC DNA]</scope>
    <source>
        <strain evidence="3">cv. Jemalong A17</strain>
    </source>
</reference>
<protein>
    <recommendedName>
        <fullName evidence="4">Transmembrane protein</fullName>
    </recommendedName>
</protein>
<dbReference type="EMBL" id="PSQE01000001">
    <property type="protein sequence ID" value="RHN78715.1"/>
    <property type="molecule type" value="Genomic_DNA"/>
</dbReference>
<gene>
    <name evidence="2" type="ORF">MtrunA17_Chr1g0168971</name>
</gene>
<evidence type="ECO:0000313" key="3">
    <source>
        <dbReference type="Proteomes" id="UP000265566"/>
    </source>
</evidence>
<proteinExistence type="predicted"/>
<feature type="transmembrane region" description="Helical" evidence="1">
    <location>
        <begin position="12"/>
        <end position="36"/>
    </location>
</feature>
<dbReference type="Proteomes" id="UP000265566">
    <property type="component" value="Chromosome 1"/>
</dbReference>
<evidence type="ECO:0000313" key="2">
    <source>
        <dbReference type="EMBL" id="RHN78715.1"/>
    </source>
</evidence>
<accession>A0A396JR52</accession>
<name>A0A396JR52_MEDTR</name>
<keyword evidence="1" id="KW-0812">Transmembrane</keyword>
<organism evidence="2 3">
    <name type="scientific">Medicago truncatula</name>
    <name type="common">Barrel medic</name>
    <name type="synonym">Medicago tribuloides</name>
    <dbReference type="NCBI Taxonomy" id="3880"/>
    <lineage>
        <taxon>Eukaryota</taxon>
        <taxon>Viridiplantae</taxon>
        <taxon>Streptophyta</taxon>
        <taxon>Embryophyta</taxon>
        <taxon>Tracheophyta</taxon>
        <taxon>Spermatophyta</taxon>
        <taxon>Magnoliopsida</taxon>
        <taxon>eudicotyledons</taxon>
        <taxon>Gunneridae</taxon>
        <taxon>Pentapetalae</taxon>
        <taxon>rosids</taxon>
        <taxon>fabids</taxon>
        <taxon>Fabales</taxon>
        <taxon>Fabaceae</taxon>
        <taxon>Papilionoideae</taxon>
        <taxon>50 kb inversion clade</taxon>
        <taxon>NPAAA clade</taxon>
        <taxon>Hologalegina</taxon>
        <taxon>IRL clade</taxon>
        <taxon>Trifolieae</taxon>
        <taxon>Medicago</taxon>
    </lineage>
</organism>
<comment type="caution">
    <text evidence="2">The sequence shown here is derived from an EMBL/GenBank/DDBJ whole genome shotgun (WGS) entry which is preliminary data.</text>
</comment>
<dbReference type="Gramene" id="rna2359">
    <property type="protein sequence ID" value="RHN78715.1"/>
    <property type="gene ID" value="gene2359"/>
</dbReference>